<dbReference type="AlphaFoldDB" id="D8IUH3"/>
<dbReference type="KEGG" id="hse:Hsero_4236"/>
<gene>
    <name evidence="1" type="ordered locus">Hsero_4236</name>
</gene>
<accession>D8IUH3</accession>
<dbReference type="STRING" id="757424.Hsero_4236"/>
<evidence type="ECO:0000313" key="2">
    <source>
        <dbReference type="Proteomes" id="UP000000329"/>
    </source>
</evidence>
<dbReference type="Proteomes" id="UP000000329">
    <property type="component" value="Chromosome"/>
</dbReference>
<evidence type="ECO:0000313" key="1">
    <source>
        <dbReference type="EMBL" id="ADJ65705.1"/>
    </source>
</evidence>
<dbReference type="HOGENOM" id="CLU_2770263_0_0_4"/>
<reference evidence="1 2" key="1">
    <citation type="submission" date="2010-04" db="EMBL/GenBank/DDBJ databases">
        <title>The genome of Herbaspirillum seropedicae SmR1, an endophytic, nitrogen-fixing, plant-growth promoting beta-Proteobacteria.</title>
        <authorList>
            <person name="Pedrosa F.O."/>
            <person name="Monteiro R.A."/>
            <person name="Wassem R."/>
            <person name="Cruz L.M."/>
            <person name="Ayub R.A."/>
            <person name="Colauto N.B."/>
            <person name="Fernandez M.A."/>
            <person name="Fungaro M.H.P."/>
            <person name="Grisard E.C."/>
            <person name="Hungria M."/>
            <person name="Madeira H.M.F."/>
            <person name="Nodari R.O."/>
            <person name="Osaku C.A."/>
            <person name="Petzl-Erler M.L."/>
            <person name="Terenzi H."/>
            <person name="Vieira L.G.E."/>
            <person name="Almeida M.I.M."/>
            <person name="Alves L.R."/>
            <person name="Arantes O.M.N."/>
            <person name="Balsanelli E."/>
            <person name="Barcellos F.G."/>
            <person name="Baura V.A."/>
            <person name="Binde D.R."/>
            <person name="Campo R.J."/>
            <person name="Chubatsu L.S."/>
            <person name="Chueire L.M.O."/>
            <person name="Ciferri R.R."/>
            <person name="Correa L.C."/>
            <person name="da Conceicao Silva J.L."/>
            <person name="Dabul A.N.G."/>
            <person name="Dambros B.P."/>
            <person name="Faoro H."/>
            <person name="Favetti A."/>
            <person name="Friedermann G."/>
            <person name="Furlaneto M.C."/>
            <person name="Gasques L.S."/>
            <person name="Gimenes C.C.T."/>
            <person name="Gioppo N.M.R."/>
            <person name="Glienke-Blanco C."/>
            <person name="Godoy L.P."/>
            <person name="Guerra M.P."/>
            <person name="Karp S."/>
            <person name="Kava-Cordeiro V."/>
            <person name="Margarido V.P."/>
            <person name="Mathioni S.M."/>
            <person name="Menck-Soares M.A."/>
            <person name="Murace N.K."/>
            <person name="Nicolas M.F."/>
            <person name="Oliveira C.E.C."/>
            <person name="Pagnan N.A.B."/>
            <person name="Pamphile J.A."/>
            <person name="Patussi E.V."/>
            <person name="Pereira L.F.P."/>
            <person name="Pereira-Ferrari L."/>
            <person name="Pinto F.G.S."/>
            <person name="Precoma C."/>
            <person name="Prioli A.J."/>
            <person name="Prioli S.M.A.P."/>
            <person name="Raittz R.T."/>
            <person name="Ramos H.J.O."/>
            <person name="Ribeiro E.M.S.F."/>
            <person name="Rigo L.U."/>
            <person name="Rocha C.L.M.S.C."/>
            <person name="Rocha S.N."/>
            <person name="Santos K."/>
            <person name="Satori D."/>
            <person name="Silva A.G."/>
            <person name="Simao R.C.G."/>
            <person name="Soares M.A.M."/>
            <person name="Souza E.M."/>
            <person name="Steffens M.B.R."/>
            <person name="Steindel M."/>
            <person name="Tadra-Sfeir M.Z."/>
            <person name="Takahashi E.K."/>
            <person name="Torres R.A."/>
            <person name="Valle J.S."/>
            <person name="Vernal J.I."/>
            <person name="Vilas-Boas L.A."/>
            <person name="Watanabe M.A.E."/>
            <person name="Weiss V.A."/>
            <person name="Yates M.A."/>
            <person name="Souza E.M."/>
        </authorList>
    </citation>
    <scope>NUCLEOTIDE SEQUENCE [LARGE SCALE GENOMIC DNA]</scope>
    <source>
        <strain evidence="1 2">SmR1</strain>
    </source>
</reference>
<dbReference type="EMBL" id="CP002039">
    <property type="protein sequence ID" value="ADJ65705.1"/>
    <property type="molecule type" value="Genomic_DNA"/>
</dbReference>
<keyword evidence="2" id="KW-1185">Reference proteome</keyword>
<organism evidence="1 2">
    <name type="scientific">Herbaspirillum seropedicae (strain SmR1)</name>
    <dbReference type="NCBI Taxonomy" id="757424"/>
    <lineage>
        <taxon>Bacteria</taxon>
        <taxon>Pseudomonadati</taxon>
        <taxon>Pseudomonadota</taxon>
        <taxon>Betaproteobacteria</taxon>
        <taxon>Burkholderiales</taxon>
        <taxon>Oxalobacteraceae</taxon>
        <taxon>Herbaspirillum</taxon>
    </lineage>
</organism>
<protein>
    <submittedName>
        <fullName evidence="1">Uncharacterized protein</fullName>
    </submittedName>
</protein>
<proteinExistence type="predicted"/>
<sequence>MIVEPPARWRSLAADIRILDVCSESDDISLQMHSSASNFYQMRLLLRVKTKNRIAGLKINLYDDRITLR</sequence>
<name>D8IUH3_HERSS</name>